<comment type="caution">
    <text evidence="2">The sequence shown here is derived from an EMBL/GenBank/DDBJ whole genome shotgun (WGS) entry which is preliminary data.</text>
</comment>
<evidence type="ECO:0000256" key="1">
    <source>
        <dbReference type="SAM" id="SignalP"/>
    </source>
</evidence>
<feature type="signal peptide" evidence="1">
    <location>
        <begin position="1"/>
        <end position="21"/>
    </location>
</feature>
<organism evidence="2 3">
    <name type="scientific">Spectribacter acetivorans</name>
    <dbReference type="NCBI Taxonomy" id="3075603"/>
    <lineage>
        <taxon>Bacteria</taxon>
        <taxon>Pseudomonadati</taxon>
        <taxon>Pseudomonadota</taxon>
        <taxon>Gammaproteobacteria</taxon>
        <taxon>Salinisphaerales</taxon>
        <taxon>Salinisphaeraceae</taxon>
        <taxon>Spectribacter</taxon>
    </lineage>
</organism>
<evidence type="ECO:0000313" key="3">
    <source>
        <dbReference type="Proteomes" id="UP001259982"/>
    </source>
</evidence>
<dbReference type="Gene3D" id="3.30.530.20">
    <property type="match status" value="1"/>
</dbReference>
<proteinExistence type="predicted"/>
<name>A0ABU3BAX1_9GAMM</name>
<dbReference type="InterPro" id="IPR019587">
    <property type="entry name" value="Polyketide_cyclase/dehydratase"/>
</dbReference>
<evidence type="ECO:0000313" key="2">
    <source>
        <dbReference type="EMBL" id="MDT0619616.1"/>
    </source>
</evidence>
<sequence length="189" mass="20673">MSQPRAIGLAACLLATTSAQGVETRTMDVTREGNTFRARAVFLLDAPVAAVYAVITDFSALDRISPHILESRRLDEGGPGTLVRVVTRSCLAFFCRDVTTVERLHEQPPHTIESDILPERSDLASGHTRWHLSRAQDQTQLAWTTEFVPGFWVPPMLGTAAVRRALSRQLADGAAGINRLANERADGPE</sequence>
<keyword evidence="1" id="KW-0732">Signal</keyword>
<feature type="chain" id="PRO_5047454903" evidence="1">
    <location>
        <begin position="22"/>
        <end position="189"/>
    </location>
</feature>
<dbReference type="RefSeq" id="WP_311660161.1">
    <property type="nucleotide sequence ID" value="NZ_JAVRHY010000017.1"/>
</dbReference>
<dbReference type="InterPro" id="IPR023393">
    <property type="entry name" value="START-like_dom_sf"/>
</dbReference>
<protein>
    <submittedName>
        <fullName evidence="2">SRPBCC family protein</fullName>
    </submittedName>
</protein>
<dbReference type="Pfam" id="PF10604">
    <property type="entry name" value="Polyketide_cyc2"/>
    <property type="match status" value="1"/>
</dbReference>
<reference evidence="2 3" key="1">
    <citation type="submission" date="2023-09" db="EMBL/GenBank/DDBJ databases">
        <authorList>
            <person name="Rey-Velasco X."/>
        </authorList>
    </citation>
    <scope>NUCLEOTIDE SEQUENCE [LARGE SCALE GENOMIC DNA]</scope>
    <source>
        <strain evidence="2 3">P385</strain>
    </source>
</reference>
<gene>
    <name evidence="2" type="ORF">RM531_14150</name>
</gene>
<dbReference type="Proteomes" id="UP001259982">
    <property type="component" value="Unassembled WGS sequence"/>
</dbReference>
<accession>A0ABU3BAX1</accession>
<dbReference type="SUPFAM" id="SSF55961">
    <property type="entry name" value="Bet v1-like"/>
    <property type="match status" value="1"/>
</dbReference>
<dbReference type="EMBL" id="JAVRHY010000017">
    <property type="protein sequence ID" value="MDT0619616.1"/>
    <property type="molecule type" value="Genomic_DNA"/>
</dbReference>
<keyword evidence="3" id="KW-1185">Reference proteome</keyword>